<proteinExistence type="predicted"/>
<evidence type="ECO:0000313" key="3">
    <source>
        <dbReference type="EMBL" id="QIH13669.1"/>
    </source>
</evidence>
<sequence length="64" mass="7626">MTISAGRFDIIPGTYNQDKIPYKIVTQRIRRIRIFYKLQVFYCKHTPETVYGIGELIEQRIPHV</sequence>
<dbReference type="EMBL" id="MN187413">
    <property type="protein sequence ID" value="QIH13701.1"/>
    <property type="molecule type" value="Genomic_DNA"/>
</dbReference>
<dbReference type="EMBL" id="MN187412">
    <property type="protein sequence ID" value="QIH13693.1"/>
    <property type="molecule type" value="Genomic_DNA"/>
</dbReference>
<gene>
    <name evidence="1" type="primary">AC6</name>
    <name evidence="2" type="synonym">C6</name>
</gene>
<dbReference type="EMBL" id="MN187409">
    <property type="protein sequence ID" value="QIH13669.1"/>
    <property type="molecule type" value="Genomic_DNA"/>
</dbReference>
<reference evidence="2" key="2">
    <citation type="submission" date="2019-07" db="EMBL/GenBank/DDBJ databases">
        <title>Characterization of a new begomovirus and associated betasatellite infecting pepper and tomato in China.</title>
        <authorList>
            <person name="Zhao L."/>
            <person name="Zhong J."/>
            <person name="Li T."/>
            <person name="Ding M."/>
        </authorList>
    </citation>
    <scope>NUCLEOTIDE SEQUENCE</scope>
    <source>
        <strain evidence="3">YN3078</strain>
        <strain evidence="2">YN3079</strain>
        <strain evidence="4">YN5956</strain>
        <strain evidence="5">YN5957</strain>
    </source>
</reference>
<evidence type="ECO:0000313" key="4">
    <source>
        <dbReference type="EMBL" id="QIH13685.1"/>
    </source>
</evidence>
<dbReference type="EMBL" id="MN187410">
    <property type="protein sequence ID" value="QIH13677.1"/>
    <property type="molecule type" value="Genomic_DNA"/>
</dbReference>
<dbReference type="EMBL" id="MN187408">
    <property type="protein sequence ID" value="QIH13661.1"/>
    <property type="molecule type" value="Genomic_DNA"/>
</dbReference>
<evidence type="ECO:0000313" key="5">
    <source>
        <dbReference type="EMBL" id="QIH13693.1"/>
    </source>
</evidence>
<dbReference type="EMBL" id="MN187407">
    <property type="protein sequence ID" value="QIH13653.1"/>
    <property type="molecule type" value="Genomic_DNA"/>
</dbReference>
<dbReference type="EMBL" id="MN187411">
    <property type="protein sequence ID" value="QIH13685.1"/>
    <property type="molecule type" value="Genomic_DNA"/>
</dbReference>
<dbReference type="EMBL" id="KU601621">
    <property type="protein sequence ID" value="ANW72378.1"/>
    <property type="molecule type" value="Genomic_DNA"/>
</dbReference>
<organism evidence="1">
    <name type="scientific">Pepper leaf curl Yunnan virus</name>
    <dbReference type="NCBI Taxonomy" id="1003836"/>
    <lineage>
        <taxon>Viruses</taxon>
        <taxon>Monodnaviria</taxon>
        <taxon>Shotokuvirae</taxon>
        <taxon>Cressdnaviricota</taxon>
        <taxon>Repensiviricetes</taxon>
        <taxon>Geplafuvirales</taxon>
        <taxon>Geminiviridae</taxon>
        <taxon>Begomovirus</taxon>
        <taxon>Begomovirus capsicumyunnanense</taxon>
    </lineage>
</organism>
<name>A0A1B1X4B1_9GEMI</name>
<evidence type="ECO:0000313" key="1">
    <source>
        <dbReference type="EMBL" id="ANW72378.1"/>
    </source>
</evidence>
<accession>A0A1B1X4B1</accession>
<evidence type="ECO:0000313" key="2">
    <source>
        <dbReference type="EMBL" id="QIH13653.1"/>
    </source>
</evidence>
<protein>
    <submittedName>
        <fullName evidence="1 2">C6 protein</fullName>
    </submittedName>
</protein>
<reference evidence="1" key="1">
    <citation type="submission" date="2016-01" db="EMBL/GenBank/DDBJ databases">
        <title>Mixed infection by two begomoviruses and Malvastrum yellow vein betasatellite in tomato in Yunnan.</title>
        <authorList>
            <person name="Zhao L.L."/>
            <person name="Ding M."/>
            <person name="Zhong J."/>
            <person name="Yin Y.Y."/>
            <person name="Zhang Z.K."/>
        </authorList>
    </citation>
    <scope>NUCLEOTIDE SEQUENCE</scope>
    <source>
        <strain evidence="1">Y3080-40</strain>
    </source>
</reference>